<gene>
    <name evidence="1" type="ORF">NLI96_g6650</name>
</gene>
<accession>A0AAD5YHW7</accession>
<dbReference type="AlphaFoldDB" id="A0AAD5YHW7"/>
<evidence type="ECO:0000313" key="1">
    <source>
        <dbReference type="EMBL" id="KAJ3482929.1"/>
    </source>
</evidence>
<proteinExistence type="predicted"/>
<dbReference type="EMBL" id="JANAWD010000250">
    <property type="protein sequence ID" value="KAJ3482929.1"/>
    <property type="molecule type" value="Genomic_DNA"/>
</dbReference>
<dbReference type="Proteomes" id="UP001212997">
    <property type="component" value="Unassembled WGS sequence"/>
</dbReference>
<reference evidence="1" key="1">
    <citation type="submission" date="2022-07" db="EMBL/GenBank/DDBJ databases">
        <title>Genome Sequence of Physisporinus lineatus.</title>
        <authorList>
            <person name="Buettner E."/>
        </authorList>
    </citation>
    <scope>NUCLEOTIDE SEQUENCE</scope>
    <source>
        <strain evidence="1">VT162</strain>
    </source>
</reference>
<evidence type="ECO:0000313" key="2">
    <source>
        <dbReference type="Proteomes" id="UP001212997"/>
    </source>
</evidence>
<comment type="caution">
    <text evidence="1">The sequence shown here is derived from an EMBL/GenBank/DDBJ whole genome shotgun (WGS) entry which is preliminary data.</text>
</comment>
<protein>
    <submittedName>
        <fullName evidence="1">Uncharacterized protein</fullName>
    </submittedName>
</protein>
<keyword evidence="2" id="KW-1185">Reference proteome</keyword>
<sequence length="82" mass="8815">MAPTTPPTGTKSNQTRRTFAPSGTASYCLGQQVQIHIGQQQWVIGKVAALPDDKHGYFGVTYTAAPNEEKKTQVLAGDIRAI</sequence>
<organism evidence="1 2">
    <name type="scientific">Meripilus lineatus</name>
    <dbReference type="NCBI Taxonomy" id="2056292"/>
    <lineage>
        <taxon>Eukaryota</taxon>
        <taxon>Fungi</taxon>
        <taxon>Dikarya</taxon>
        <taxon>Basidiomycota</taxon>
        <taxon>Agaricomycotina</taxon>
        <taxon>Agaricomycetes</taxon>
        <taxon>Polyporales</taxon>
        <taxon>Meripilaceae</taxon>
        <taxon>Meripilus</taxon>
    </lineage>
</organism>
<name>A0AAD5YHW7_9APHY</name>